<evidence type="ECO:0000313" key="4">
    <source>
        <dbReference type="Proteomes" id="UP000321947"/>
    </source>
</evidence>
<dbReference type="Proteomes" id="UP000321947">
    <property type="component" value="Unassembled WGS sequence"/>
</dbReference>
<sequence>MSSSTTLPSSSAEKDSLSPIFLLSNICNLISMRLDSTNFVLWKFQLTAILKAHKLYGFIDGTNPCPPRTNNSSSTSTVPPQSNPSYEDWIAKDQALMTVINATLSPEALAYVVGSTSSKQVWDVLAKLYSSGSRSNVVNLKSDLQTIYKKPDESIDAYIKRIKEIKDKLANVSTFINEEDLLIYALNGLPNEYNTFRTSMRTRSQPVTFEELHVLLRAEESALAKQSKGDDSYNQPTVLLSSSQSLLSCAPTFDNNFVRGNGHGKHYGHGRFSFDAQTRGHGSSPEQKSVHDNHATCQICSRRGHTALDCFNRMNYNFQGRHPPQQLAAMVASQNNAFLSIVNSSSLTDSGCNTRITSDMNYVSLAPEYNGEEQVGIGNGQTRPMSHSVYLPPVCCSTVAYVADKSSFAHIAVLLKFVVFLLHLPYTSNKGISNSSWPLAQQVSHNCFVPLTMQDGKIKVYEMWLCYVGATTNLL</sequence>
<dbReference type="Pfam" id="PF14223">
    <property type="entry name" value="Retrotran_gag_2"/>
    <property type="match status" value="1"/>
</dbReference>
<gene>
    <name evidence="2" type="ORF">E5676_scaffold106G001120</name>
    <name evidence="1" type="ORF">E6C27_scaffold76G00440</name>
</gene>
<evidence type="ECO:0000313" key="3">
    <source>
        <dbReference type="Proteomes" id="UP000321393"/>
    </source>
</evidence>
<evidence type="ECO:0000313" key="2">
    <source>
        <dbReference type="EMBL" id="TYK12172.1"/>
    </source>
</evidence>
<reference evidence="3 4" key="1">
    <citation type="submission" date="2019-08" db="EMBL/GenBank/DDBJ databases">
        <title>Draft genome sequences of two oriental melons (Cucumis melo L. var makuwa).</title>
        <authorList>
            <person name="Kwon S.-Y."/>
        </authorList>
    </citation>
    <scope>NUCLEOTIDE SEQUENCE [LARGE SCALE GENOMIC DNA]</scope>
    <source>
        <strain evidence="4">cv. Chang Bougi</strain>
        <strain evidence="3">cv. SW 3</strain>
        <tissue evidence="2">Leaf</tissue>
    </source>
</reference>
<protein>
    <submittedName>
        <fullName evidence="2">T4.5</fullName>
    </submittedName>
</protein>
<name>A0A5D3CLI6_CUCMM</name>
<dbReference type="EMBL" id="SSTD01010321">
    <property type="protein sequence ID" value="TYK12172.1"/>
    <property type="molecule type" value="Genomic_DNA"/>
</dbReference>
<organism evidence="2 4">
    <name type="scientific">Cucumis melo var. makuwa</name>
    <name type="common">Oriental melon</name>
    <dbReference type="NCBI Taxonomy" id="1194695"/>
    <lineage>
        <taxon>Eukaryota</taxon>
        <taxon>Viridiplantae</taxon>
        <taxon>Streptophyta</taxon>
        <taxon>Embryophyta</taxon>
        <taxon>Tracheophyta</taxon>
        <taxon>Spermatophyta</taxon>
        <taxon>Magnoliopsida</taxon>
        <taxon>eudicotyledons</taxon>
        <taxon>Gunneridae</taxon>
        <taxon>Pentapetalae</taxon>
        <taxon>rosids</taxon>
        <taxon>fabids</taxon>
        <taxon>Cucurbitales</taxon>
        <taxon>Cucurbitaceae</taxon>
        <taxon>Benincaseae</taxon>
        <taxon>Cucumis</taxon>
    </lineage>
</organism>
<dbReference type="OrthoDB" id="1845088at2759"/>
<proteinExistence type="predicted"/>
<evidence type="ECO:0000313" key="1">
    <source>
        <dbReference type="EMBL" id="KAA0049700.1"/>
    </source>
</evidence>
<dbReference type="EMBL" id="SSTE01012063">
    <property type="protein sequence ID" value="KAA0049700.1"/>
    <property type="molecule type" value="Genomic_DNA"/>
</dbReference>
<dbReference type="PANTHER" id="PTHR47481">
    <property type="match status" value="1"/>
</dbReference>
<dbReference type="AlphaFoldDB" id="A0A5D3CLI6"/>
<dbReference type="Proteomes" id="UP000321393">
    <property type="component" value="Unassembled WGS sequence"/>
</dbReference>
<comment type="caution">
    <text evidence="2">The sequence shown here is derived from an EMBL/GenBank/DDBJ whole genome shotgun (WGS) entry which is preliminary data.</text>
</comment>
<dbReference type="PANTHER" id="PTHR47481:SF31">
    <property type="entry name" value="OS01G0873500 PROTEIN"/>
    <property type="match status" value="1"/>
</dbReference>
<accession>A0A5D3CLI6</accession>